<dbReference type="PANTHER" id="PTHR24040">
    <property type="entry name" value="LAMININ G-LIKE DOMAIN-CONTAINING PROTEIN"/>
    <property type="match status" value="1"/>
</dbReference>
<evidence type="ECO:0000256" key="5">
    <source>
        <dbReference type="ARBA" id="ARBA00022729"/>
    </source>
</evidence>
<dbReference type="InterPro" id="IPR018097">
    <property type="entry name" value="EGF_Ca-bd_CS"/>
</dbReference>
<evidence type="ECO:0000259" key="10">
    <source>
        <dbReference type="PROSITE" id="PS50026"/>
    </source>
</evidence>
<dbReference type="Proteomes" id="UP000479000">
    <property type="component" value="Unassembled WGS sequence"/>
</dbReference>
<keyword evidence="8" id="KW-0325">Glycoprotein</keyword>
<dbReference type="CDD" id="cd00054">
    <property type="entry name" value="EGF_CA"/>
    <property type="match status" value="2"/>
</dbReference>
<evidence type="ECO:0000256" key="8">
    <source>
        <dbReference type="ARBA" id="ARBA00023180"/>
    </source>
</evidence>
<keyword evidence="4 9" id="KW-0245">EGF-like domain</keyword>
<dbReference type="OrthoDB" id="10045365at2759"/>
<evidence type="ECO:0008006" key="14">
    <source>
        <dbReference type="Google" id="ProtNLM"/>
    </source>
</evidence>
<feature type="domain" description="EGF-like" evidence="10">
    <location>
        <begin position="193"/>
        <end position="230"/>
    </location>
</feature>
<dbReference type="InterPro" id="IPR001881">
    <property type="entry name" value="EGF-like_Ca-bd_dom"/>
</dbReference>
<dbReference type="PANTHER" id="PTHR24040:SF16">
    <property type="entry name" value="FIBRILLIN-2-LIKE PROTEIN"/>
    <property type="match status" value="1"/>
</dbReference>
<accession>A0A6H5GBM5</accession>
<dbReference type="FunFam" id="2.10.25.10:FF:000003">
    <property type="entry name" value="fibrillin-1 isoform X1"/>
    <property type="match status" value="1"/>
</dbReference>
<dbReference type="InterPro" id="IPR036773">
    <property type="entry name" value="TB_dom_sf"/>
</dbReference>
<dbReference type="SUPFAM" id="SSF57184">
    <property type="entry name" value="Growth factor receptor domain"/>
    <property type="match status" value="1"/>
</dbReference>
<evidence type="ECO:0000256" key="7">
    <source>
        <dbReference type="ARBA" id="ARBA00023157"/>
    </source>
</evidence>
<proteinExistence type="predicted"/>
<gene>
    <name evidence="12" type="ORF">NTEN_LOCUS6631</name>
</gene>
<dbReference type="InterPro" id="IPR000742">
    <property type="entry name" value="EGF"/>
</dbReference>
<dbReference type="InterPro" id="IPR009030">
    <property type="entry name" value="Growth_fac_rcpt_cys_sf"/>
</dbReference>
<dbReference type="InterPro" id="IPR049883">
    <property type="entry name" value="NOTCH1_EGF-like"/>
</dbReference>
<dbReference type="Gene3D" id="2.10.25.10">
    <property type="entry name" value="Laminin"/>
    <property type="match status" value="3"/>
</dbReference>
<evidence type="ECO:0000256" key="1">
    <source>
        <dbReference type="ARBA" id="ARBA00004498"/>
    </source>
</evidence>
<keyword evidence="7" id="KW-1015">Disulfide bond</keyword>
<dbReference type="SMART" id="SM00179">
    <property type="entry name" value="EGF_CA"/>
    <property type="match status" value="2"/>
</dbReference>
<dbReference type="Pfam" id="PF12947">
    <property type="entry name" value="EGF_3"/>
    <property type="match status" value="1"/>
</dbReference>
<dbReference type="PROSITE" id="PS00010">
    <property type="entry name" value="ASX_HYDROXYL"/>
    <property type="match status" value="2"/>
</dbReference>
<dbReference type="PROSITE" id="PS51364">
    <property type="entry name" value="TB"/>
    <property type="match status" value="1"/>
</dbReference>
<dbReference type="InterPro" id="IPR024731">
    <property type="entry name" value="NELL2-like_EGF"/>
</dbReference>
<evidence type="ECO:0000256" key="6">
    <source>
        <dbReference type="ARBA" id="ARBA00022737"/>
    </source>
</evidence>
<dbReference type="AlphaFoldDB" id="A0A6H5GBM5"/>
<comment type="subcellular location">
    <subcellularLocation>
        <location evidence="1">Secreted</location>
        <location evidence="1">Extracellular space</location>
        <location evidence="1">Extracellular matrix</location>
    </subcellularLocation>
</comment>
<evidence type="ECO:0000313" key="12">
    <source>
        <dbReference type="EMBL" id="CAB0000844.1"/>
    </source>
</evidence>
<evidence type="ECO:0000256" key="3">
    <source>
        <dbReference type="ARBA" id="ARBA00022530"/>
    </source>
</evidence>
<dbReference type="PROSITE" id="PS01187">
    <property type="entry name" value="EGF_CA"/>
    <property type="match status" value="2"/>
</dbReference>
<evidence type="ECO:0000256" key="9">
    <source>
        <dbReference type="PROSITE-ProRule" id="PRU00076"/>
    </source>
</evidence>
<reference evidence="12 13" key="1">
    <citation type="submission" date="2020-02" db="EMBL/GenBank/DDBJ databases">
        <authorList>
            <person name="Ferguson B K."/>
        </authorList>
    </citation>
    <scope>NUCLEOTIDE SEQUENCE [LARGE SCALE GENOMIC DNA]</scope>
</reference>
<evidence type="ECO:0000256" key="4">
    <source>
        <dbReference type="ARBA" id="ARBA00022536"/>
    </source>
</evidence>
<dbReference type="InterPro" id="IPR051145">
    <property type="entry name" value="GAS-SHBG-PROS"/>
</dbReference>
<dbReference type="GO" id="GO:0005509">
    <property type="term" value="F:calcium ion binding"/>
    <property type="evidence" value="ECO:0007669"/>
    <property type="project" value="InterPro"/>
</dbReference>
<evidence type="ECO:0000256" key="2">
    <source>
        <dbReference type="ARBA" id="ARBA00022525"/>
    </source>
</evidence>
<comment type="caution">
    <text evidence="9">Lacks conserved residue(s) required for the propagation of feature annotation.</text>
</comment>
<dbReference type="EMBL" id="CADCXU010010060">
    <property type="protein sequence ID" value="CAB0000844.1"/>
    <property type="molecule type" value="Genomic_DNA"/>
</dbReference>
<keyword evidence="6" id="KW-0677">Repeat</keyword>
<dbReference type="SUPFAM" id="SSF57581">
    <property type="entry name" value="TB module/8-cys domain"/>
    <property type="match status" value="1"/>
</dbReference>
<dbReference type="SMART" id="SM00181">
    <property type="entry name" value="EGF"/>
    <property type="match status" value="3"/>
</dbReference>
<keyword evidence="3" id="KW-0272">Extracellular matrix</keyword>
<feature type="domain" description="EGF-like" evidence="10">
    <location>
        <begin position="152"/>
        <end position="192"/>
    </location>
</feature>
<dbReference type="InterPro" id="IPR017878">
    <property type="entry name" value="TB_dom"/>
</dbReference>
<name>A0A6H5GBM5_9HEMI</name>
<protein>
    <recommendedName>
        <fullName evidence="14">EGF-like domain-containing protein</fullName>
    </recommendedName>
</protein>
<organism evidence="12 13">
    <name type="scientific">Nesidiocoris tenuis</name>
    <dbReference type="NCBI Taxonomy" id="355587"/>
    <lineage>
        <taxon>Eukaryota</taxon>
        <taxon>Metazoa</taxon>
        <taxon>Ecdysozoa</taxon>
        <taxon>Arthropoda</taxon>
        <taxon>Hexapoda</taxon>
        <taxon>Insecta</taxon>
        <taxon>Pterygota</taxon>
        <taxon>Neoptera</taxon>
        <taxon>Paraneoptera</taxon>
        <taxon>Hemiptera</taxon>
        <taxon>Heteroptera</taxon>
        <taxon>Panheteroptera</taxon>
        <taxon>Cimicomorpha</taxon>
        <taxon>Miridae</taxon>
        <taxon>Dicyphina</taxon>
        <taxon>Nesidiocoris</taxon>
    </lineage>
</organism>
<dbReference type="FunFam" id="2.10.25.10:FF:000653">
    <property type="entry name" value="Putative Fibrillin-1"/>
    <property type="match status" value="1"/>
</dbReference>
<feature type="domain" description="TB" evidence="11">
    <location>
        <begin position="31"/>
        <end position="88"/>
    </location>
</feature>
<dbReference type="Gene3D" id="3.90.290.10">
    <property type="entry name" value="TGF-beta binding (TB) domain"/>
    <property type="match status" value="1"/>
</dbReference>
<sequence>MFLVVPEPPIGDFDSTDELFAGTMCIDMRQESCFTEFKHGQGQGILEGLYPRTLCCCSGIGKAWGGPSGGERCELCPKSGTNQFNELCPKILTNANVCRASAKEASVVTHRAASAVTAPRATNCQQTNDTAKGSYGCRCKDGFVGDGVTCRDINECLTNNGGCNQHAQCRNTQGSYECVCDAGFRGDGVTCTDIDECAEHPMYCQNGHCLNQPGNYRCECEMGFMHPDSTETACVGKQLKTIFHDKS</sequence>
<dbReference type="Pfam" id="PF07645">
    <property type="entry name" value="EGF_CA"/>
    <property type="match status" value="1"/>
</dbReference>
<keyword evidence="5" id="KW-0732">Signal</keyword>
<keyword evidence="2" id="KW-0964">Secreted</keyword>
<dbReference type="InterPro" id="IPR000152">
    <property type="entry name" value="EGF-type_Asp/Asn_hydroxyl_site"/>
</dbReference>
<dbReference type="PROSITE" id="PS01186">
    <property type="entry name" value="EGF_2"/>
    <property type="match status" value="1"/>
</dbReference>
<evidence type="ECO:0000259" key="11">
    <source>
        <dbReference type="PROSITE" id="PS51364"/>
    </source>
</evidence>
<keyword evidence="13" id="KW-1185">Reference proteome</keyword>
<evidence type="ECO:0000313" key="13">
    <source>
        <dbReference type="Proteomes" id="UP000479000"/>
    </source>
</evidence>
<dbReference type="Pfam" id="PF00683">
    <property type="entry name" value="TB"/>
    <property type="match status" value="1"/>
</dbReference>
<dbReference type="PROSITE" id="PS50026">
    <property type="entry name" value="EGF_3"/>
    <property type="match status" value="2"/>
</dbReference>